<reference evidence="1 2" key="1">
    <citation type="submission" date="2008-08" db="EMBL/GenBank/DDBJ databases">
        <authorList>
            <person name="Madupu R."/>
            <person name="Durkin A.S."/>
            <person name="Torralba M."/>
            <person name="Methe B."/>
            <person name="Sutton G.G."/>
            <person name="Strausberg R.L."/>
            <person name="Nelson K.E."/>
        </authorList>
    </citation>
    <scope>NUCLEOTIDE SEQUENCE [LARGE SCALE GENOMIC DNA]</scope>
    <source>
        <strain evidence="1 2">RM3267</strain>
    </source>
</reference>
<sequence length="47" mass="5325">MPISKTSQTARMTTPTNYLRLADINKFDKFAEPLAKIQAVSHCILFL</sequence>
<proteinExistence type="predicted"/>
<name>B9CZX0_CAMRE</name>
<evidence type="ECO:0000313" key="1">
    <source>
        <dbReference type="EMBL" id="EEF14630.1"/>
    </source>
</evidence>
<dbReference type="STRING" id="553218.CAMRE0001_1278"/>
<keyword evidence="2" id="KW-1185">Reference proteome</keyword>
<organism evidence="1 2">
    <name type="scientific">Campylobacter rectus RM3267</name>
    <dbReference type="NCBI Taxonomy" id="553218"/>
    <lineage>
        <taxon>Bacteria</taxon>
        <taxon>Pseudomonadati</taxon>
        <taxon>Campylobacterota</taxon>
        <taxon>Epsilonproteobacteria</taxon>
        <taxon>Campylobacterales</taxon>
        <taxon>Campylobacteraceae</taxon>
        <taxon>Campylobacter</taxon>
    </lineage>
</organism>
<dbReference type="AlphaFoldDB" id="B9CZX0"/>
<accession>B9CZX0</accession>
<dbReference type="Proteomes" id="UP000003082">
    <property type="component" value="Unassembled WGS sequence"/>
</dbReference>
<protein>
    <submittedName>
        <fullName evidence="1">Uncharacterized protein</fullName>
    </submittedName>
</protein>
<comment type="caution">
    <text evidence="1">The sequence shown here is derived from an EMBL/GenBank/DDBJ whole genome shotgun (WGS) entry which is preliminary data.</text>
</comment>
<dbReference type="EMBL" id="ACFU01000005">
    <property type="protein sequence ID" value="EEF14630.1"/>
    <property type="molecule type" value="Genomic_DNA"/>
</dbReference>
<gene>
    <name evidence="1" type="ORF">CAMRE0001_1278</name>
</gene>
<evidence type="ECO:0000313" key="2">
    <source>
        <dbReference type="Proteomes" id="UP000003082"/>
    </source>
</evidence>